<dbReference type="GO" id="GO:0016747">
    <property type="term" value="F:acyltransferase activity, transferring groups other than amino-acyl groups"/>
    <property type="evidence" value="ECO:0007669"/>
    <property type="project" value="InterPro"/>
</dbReference>
<organism evidence="2 3">
    <name type="scientific">Lysinibacillus fusiformis</name>
    <dbReference type="NCBI Taxonomy" id="28031"/>
    <lineage>
        <taxon>Bacteria</taxon>
        <taxon>Bacillati</taxon>
        <taxon>Bacillota</taxon>
        <taxon>Bacilli</taxon>
        <taxon>Bacillales</taxon>
        <taxon>Bacillaceae</taxon>
        <taxon>Lysinibacillus</taxon>
    </lineage>
</organism>
<dbReference type="Gene3D" id="3.40.630.30">
    <property type="match status" value="1"/>
</dbReference>
<dbReference type="RefSeq" id="WP_069481700.1">
    <property type="nucleotide sequence ID" value="NZ_KV766182.1"/>
</dbReference>
<comment type="caution">
    <text evidence="2">The sequence shown here is derived from an EMBL/GenBank/DDBJ whole genome shotgun (WGS) entry which is preliminary data.</text>
</comment>
<proteinExistence type="predicted"/>
<dbReference type="SUPFAM" id="SSF55729">
    <property type="entry name" value="Acyl-CoA N-acyltransferases (Nat)"/>
    <property type="match status" value="1"/>
</dbReference>
<reference evidence="2 3" key="1">
    <citation type="submission" date="2016-09" db="EMBL/GenBank/DDBJ databases">
        <title>Draft genome sequence of the soil isolate, Lysinibacillus fusiformis M5, a potential hypoxanthine producer.</title>
        <authorList>
            <person name="Gallegos-Monterrosa R."/>
            <person name="Maroti G."/>
            <person name="Balint B."/>
            <person name="Kovacs A.T."/>
        </authorList>
    </citation>
    <scope>NUCLEOTIDE SEQUENCE [LARGE SCALE GENOMIC DNA]</scope>
    <source>
        <strain evidence="2 3">M5</strain>
    </source>
</reference>
<protein>
    <submittedName>
        <fullName evidence="2">GNAT family N-acetyltransferase</fullName>
    </submittedName>
</protein>
<dbReference type="EMBL" id="MECQ01000001">
    <property type="protein sequence ID" value="ODV56712.1"/>
    <property type="molecule type" value="Genomic_DNA"/>
</dbReference>
<feature type="domain" description="N-acetyltransferase" evidence="1">
    <location>
        <begin position="4"/>
        <end position="144"/>
    </location>
</feature>
<dbReference type="CDD" id="cd04301">
    <property type="entry name" value="NAT_SF"/>
    <property type="match status" value="1"/>
</dbReference>
<dbReference type="OrthoDB" id="9812289at2"/>
<gene>
    <name evidence="2" type="ORF">BG258_12810</name>
</gene>
<sequence>MYIVTIEGLPYDWIESLQELHAHVFDGAKLTVEKLAKKEGLLCLLAVEDASVIGFKLGYPHPDGVFYSWLGGVHVTKRGQGIASQLMIKQHEQIKTLGFDKVRTYGRNTFKTMLIANLKHGFDIASTFVDEKGRHKIVFEKTID</sequence>
<evidence type="ECO:0000313" key="2">
    <source>
        <dbReference type="EMBL" id="ODV56712.1"/>
    </source>
</evidence>
<keyword evidence="2" id="KW-0808">Transferase</keyword>
<evidence type="ECO:0000313" key="3">
    <source>
        <dbReference type="Proteomes" id="UP000094784"/>
    </source>
</evidence>
<name>A0A1E4R8B5_9BACI</name>
<dbReference type="InterPro" id="IPR016181">
    <property type="entry name" value="Acyl_CoA_acyltransferase"/>
</dbReference>
<dbReference type="InterPro" id="IPR000182">
    <property type="entry name" value="GNAT_dom"/>
</dbReference>
<dbReference type="AlphaFoldDB" id="A0A1E4R8B5"/>
<dbReference type="PROSITE" id="PS51186">
    <property type="entry name" value="GNAT"/>
    <property type="match status" value="1"/>
</dbReference>
<evidence type="ECO:0000259" key="1">
    <source>
        <dbReference type="PROSITE" id="PS51186"/>
    </source>
</evidence>
<accession>A0A1E4R8B5</accession>
<dbReference type="Pfam" id="PF00583">
    <property type="entry name" value="Acetyltransf_1"/>
    <property type="match status" value="1"/>
</dbReference>
<dbReference type="Proteomes" id="UP000094784">
    <property type="component" value="Unassembled WGS sequence"/>
</dbReference>